<reference evidence="6 7" key="1">
    <citation type="submission" date="2016-10" db="EMBL/GenBank/DDBJ databases">
        <authorList>
            <person name="de Groot N.N."/>
        </authorList>
    </citation>
    <scope>NUCLEOTIDE SEQUENCE [LARGE SCALE GENOMIC DNA]</scope>
    <source>
        <strain evidence="6 7">Vu-144</strain>
    </source>
</reference>
<organism evidence="6 7">
    <name type="scientific">Arachidicoccus rhizosphaerae</name>
    <dbReference type="NCBI Taxonomy" id="551991"/>
    <lineage>
        <taxon>Bacteria</taxon>
        <taxon>Pseudomonadati</taxon>
        <taxon>Bacteroidota</taxon>
        <taxon>Chitinophagia</taxon>
        <taxon>Chitinophagales</taxon>
        <taxon>Chitinophagaceae</taxon>
        <taxon>Arachidicoccus</taxon>
    </lineage>
</organism>
<feature type="domain" description="Sulfatase N-terminal" evidence="5">
    <location>
        <begin position="80"/>
        <end position="434"/>
    </location>
</feature>
<evidence type="ECO:0000313" key="6">
    <source>
        <dbReference type="EMBL" id="SEA35802.1"/>
    </source>
</evidence>
<accession>A0A1H4AJI6</accession>
<dbReference type="STRING" id="551991.SAMN05192529_11512"/>
<feature type="region of interest" description="Disordered" evidence="4">
    <location>
        <begin position="1"/>
        <end position="32"/>
    </location>
</feature>
<dbReference type="Gene3D" id="3.40.720.10">
    <property type="entry name" value="Alkaline Phosphatase, subunit A"/>
    <property type="match status" value="1"/>
</dbReference>
<evidence type="ECO:0000256" key="2">
    <source>
        <dbReference type="ARBA" id="ARBA00022723"/>
    </source>
</evidence>
<dbReference type="GO" id="GO:0008484">
    <property type="term" value="F:sulfuric ester hydrolase activity"/>
    <property type="evidence" value="ECO:0007669"/>
    <property type="project" value="TreeGrafter"/>
</dbReference>
<dbReference type="GO" id="GO:0005737">
    <property type="term" value="C:cytoplasm"/>
    <property type="evidence" value="ECO:0007669"/>
    <property type="project" value="TreeGrafter"/>
</dbReference>
<dbReference type="GO" id="GO:0046872">
    <property type="term" value="F:metal ion binding"/>
    <property type="evidence" value="ECO:0007669"/>
    <property type="project" value="UniProtKB-KW"/>
</dbReference>
<keyword evidence="7" id="KW-1185">Reference proteome</keyword>
<feature type="compositionally biased region" description="Basic and acidic residues" evidence="4">
    <location>
        <begin position="21"/>
        <end position="32"/>
    </location>
</feature>
<dbReference type="OrthoDB" id="9763552at2"/>
<dbReference type="EMBL" id="FNQY01000015">
    <property type="protein sequence ID" value="SEA35802.1"/>
    <property type="molecule type" value="Genomic_DNA"/>
</dbReference>
<keyword evidence="3" id="KW-0378">Hydrolase</keyword>
<dbReference type="PANTHER" id="PTHR45953">
    <property type="entry name" value="IDURONATE 2-SULFATASE"/>
    <property type="match status" value="1"/>
</dbReference>
<keyword evidence="2" id="KW-0479">Metal-binding</keyword>
<dbReference type="NCBIfam" id="NF010322">
    <property type="entry name" value="PRK13759.1"/>
    <property type="match status" value="1"/>
</dbReference>
<dbReference type="SUPFAM" id="SSF53649">
    <property type="entry name" value="Alkaline phosphatase-like"/>
    <property type="match status" value="1"/>
</dbReference>
<evidence type="ECO:0000256" key="3">
    <source>
        <dbReference type="ARBA" id="ARBA00022801"/>
    </source>
</evidence>
<dbReference type="RefSeq" id="WP_091399118.1">
    <property type="nucleotide sequence ID" value="NZ_FNQY01000015.1"/>
</dbReference>
<evidence type="ECO:0000313" key="7">
    <source>
        <dbReference type="Proteomes" id="UP000199041"/>
    </source>
</evidence>
<proteinExistence type="inferred from homology"/>
<evidence type="ECO:0000259" key="5">
    <source>
        <dbReference type="Pfam" id="PF00884"/>
    </source>
</evidence>
<evidence type="ECO:0000256" key="4">
    <source>
        <dbReference type="SAM" id="MobiDB-lite"/>
    </source>
</evidence>
<dbReference type="AlphaFoldDB" id="A0A1H4AJI6"/>
<dbReference type="InterPro" id="IPR000917">
    <property type="entry name" value="Sulfatase_N"/>
</dbReference>
<gene>
    <name evidence="6" type="ORF">SAMN05192529_11512</name>
</gene>
<comment type="similarity">
    <text evidence="1">Belongs to the sulfatase family.</text>
</comment>
<evidence type="ECO:0000256" key="1">
    <source>
        <dbReference type="ARBA" id="ARBA00008779"/>
    </source>
</evidence>
<name>A0A1H4AJI6_9BACT</name>
<dbReference type="Proteomes" id="UP000199041">
    <property type="component" value="Unassembled WGS sequence"/>
</dbReference>
<dbReference type="PANTHER" id="PTHR45953:SF1">
    <property type="entry name" value="IDURONATE 2-SULFATASE"/>
    <property type="match status" value="1"/>
</dbReference>
<dbReference type="InterPro" id="IPR024607">
    <property type="entry name" value="Sulfatase_CS"/>
</dbReference>
<dbReference type="Pfam" id="PF00884">
    <property type="entry name" value="Sulfatase"/>
    <property type="match status" value="1"/>
</dbReference>
<sequence length="571" mass="65520">MKHSHKGSSNKSLLDAHNSTKKTEEQDPKSISRKEAFKRIGGLALFPLAASKLGNFKTDWDDNPVSASIMKSDKKSDKLNILMIMDDQHRGDFLGCYGATWLKTPNIDALAKEGARFDHCYCALPSCTPARTSLLTGLTPWHHGMLGYMNNIAQYYKLTLPQFFSQHCYDTIVTGKNHFGPPRNTQGYKTINLEEGWYTKNPDGFICDYEAWFKKMAPGENINATGLSYNDARGGRPFPFKDELHATYWTADRAIDFIANHHMDDPWFLKLSFQRPHPPYDPPKRWMDYYEQIEIPKAKVGQWAALKYKGKFSTMDKNPEVSSAIFPENEIKSTRAAYAGAISFVDEQLGRVIQALKEAGQYENTFILFFSDHGEMLGDQHMYRKTRPYDPSARVPLIVRWPSGARDFNFKRGQQRKELIELRDIFPTLADVAGLTLPSKVDGESILKILRGEEGWRETLCLEHSRCYEPDNAWIAIRSNRYKYIFFTLTGEEQLFDMEKDPHELKNLMGDETTKEVYNELYQKLAAEMEERGEVWVKSGKLQVQKVSMIASPNYPKFQFNTGFQYKGPAV</sequence>
<protein>
    <submittedName>
        <fullName evidence="6">Choline-sulfatase</fullName>
    </submittedName>
</protein>
<dbReference type="InterPro" id="IPR017850">
    <property type="entry name" value="Alkaline_phosphatase_core_sf"/>
</dbReference>
<dbReference type="PROSITE" id="PS00523">
    <property type="entry name" value="SULFATASE_1"/>
    <property type="match status" value="1"/>
</dbReference>